<protein>
    <submittedName>
        <fullName evidence="1">Uncharacterized protein</fullName>
    </submittedName>
</protein>
<organism evidence="1 2">
    <name type="scientific">Artemia franciscana</name>
    <name type="common">Brine shrimp</name>
    <name type="synonym">Artemia sanfranciscana</name>
    <dbReference type="NCBI Taxonomy" id="6661"/>
    <lineage>
        <taxon>Eukaryota</taxon>
        <taxon>Metazoa</taxon>
        <taxon>Ecdysozoa</taxon>
        <taxon>Arthropoda</taxon>
        <taxon>Crustacea</taxon>
        <taxon>Branchiopoda</taxon>
        <taxon>Anostraca</taxon>
        <taxon>Artemiidae</taxon>
        <taxon>Artemia</taxon>
    </lineage>
</organism>
<dbReference type="EMBL" id="JAVRJZ010000018">
    <property type="protein sequence ID" value="KAK2708674.1"/>
    <property type="molecule type" value="Genomic_DNA"/>
</dbReference>
<sequence length="99" mass="11234">MLPQRDQSYSAVLVCQCCKMKLDVGITQPRRYYEDRKNTGKNGAALQAAFRIEEASGRTNQGVTAKKGVELIADFCHRGRRWDPNWLGIISPQSHDRPK</sequence>
<evidence type="ECO:0000313" key="2">
    <source>
        <dbReference type="Proteomes" id="UP001187531"/>
    </source>
</evidence>
<reference evidence="1" key="1">
    <citation type="submission" date="2023-07" db="EMBL/GenBank/DDBJ databases">
        <title>Chromosome-level genome assembly of Artemia franciscana.</title>
        <authorList>
            <person name="Jo E."/>
        </authorList>
    </citation>
    <scope>NUCLEOTIDE SEQUENCE</scope>
    <source>
        <tissue evidence="1">Whole body</tissue>
    </source>
</reference>
<dbReference type="AlphaFoldDB" id="A0AA88L078"/>
<evidence type="ECO:0000313" key="1">
    <source>
        <dbReference type="EMBL" id="KAK2708674.1"/>
    </source>
</evidence>
<proteinExistence type="predicted"/>
<gene>
    <name evidence="1" type="ORF">QYM36_014316</name>
</gene>
<name>A0AA88L078_ARTSF</name>
<keyword evidence="2" id="KW-1185">Reference proteome</keyword>
<dbReference type="Proteomes" id="UP001187531">
    <property type="component" value="Unassembled WGS sequence"/>
</dbReference>
<accession>A0AA88L078</accession>
<comment type="caution">
    <text evidence="1">The sequence shown here is derived from an EMBL/GenBank/DDBJ whole genome shotgun (WGS) entry which is preliminary data.</text>
</comment>